<organism evidence="9 10">
    <name type="scientific">Kineothrix alysoides</name>
    <dbReference type="NCBI Taxonomy" id="1469948"/>
    <lineage>
        <taxon>Bacteria</taxon>
        <taxon>Bacillati</taxon>
        <taxon>Bacillota</taxon>
        <taxon>Clostridia</taxon>
        <taxon>Lachnospirales</taxon>
        <taxon>Lachnospiraceae</taxon>
        <taxon>Kineothrix</taxon>
    </lineage>
</organism>
<feature type="domain" description="Atrophied bacterial Ig" evidence="8">
    <location>
        <begin position="178"/>
        <end position="257"/>
    </location>
</feature>
<dbReference type="EMBL" id="SLUO01000021">
    <property type="protein sequence ID" value="TCL54279.1"/>
    <property type="molecule type" value="Genomic_DNA"/>
</dbReference>
<evidence type="ECO:0000313" key="10">
    <source>
        <dbReference type="Proteomes" id="UP000295718"/>
    </source>
</evidence>
<evidence type="ECO:0000256" key="5">
    <source>
        <dbReference type="ARBA" id="ARBA00023136"/>
    </source>
</evidence>
<sequence>MVIVYIMVLVLYIVLFFISARHREKELHNRKKPFEEMGMYIYKKCYDKKLFFSDKAESHLEMLHPKEAVGRKKNRSYNSLADRYFIRKISLVLLLIFIGDVSAIVLSLNSQNEGVLTDGRYIQRNTYGAGSIEADLQAKIAEGEEESNQKFRLTIHERKYEREEVHRLAEEASKLLPDIMLNGNASQEEIRGKLNLARKIEGYPFRISWDSDNYELVYTDGTVINEQVEENGELVNLTAVLTYDDYRQENLFAVRILPPIYSEEEIITKKIYEALKEREELYGKEQHMELPDAVENIKLRWTEIKKDSSGYLFLLVCIGALGIYFLQDRDLKEKAEQRNRQMLLDYPGVISKLTLYMGAGMTIRNAFCKIANDYGKENNFRYVYEEMLITCYELDNGISEASAYENFGKRCRLSQYTKLSNILIQNLRKGSNGILTALRQEAVNAFEERKNTAKKLGEEAGTKLLLPMMLMLGIVVVLIIVPAYFSFSF</sequence>
<feature type="transmembrane region" description="Helical" evidence="6">
    <location>
        <begin position="89"/>
        <end position="108"/>
    </location>
</feature>
<evidence type="ECO:0000259" key="7">
    <source>
        <dbReference type="Pfam" id="PF00482"/>
    </source>
</evidence>
<evidence type="ECO:0000256" key="1">
    <source>
        <dbReference type="ARBA" id="ARBA00004651"/>
    </source>
</evidence>
<dbReference type="Pfam" id="PF00482">
    <property type="entry name" value="T2SSF"/>
    <property type="match status" value="1"/>
</dbReference>
<feature type="domain" description="Type II secretion system protein GspF" evidence="7">
    <location>
        <begin position="352"/>
        <end position="482"/>
    </location>
</feature>
<dbReference type="InterPro" id="IPR018076">
    <property type="entry name" value="T2SS_GspF_dom"/>
</dbReference>
<feature type="transmembrane region" description="Helical" evidence="6">
    <location>
        <begin position="308"/>
        <end position="326"/>
    </location>
</feature>
<feature type="transmembrane region" description="Helical" evidence="6">
    <location>
        <begin position="464"/>
        <end position="485"/>
    </location>
</feature>
<keyword evidence="4 6" id="KW-1133">Transmembrane helix</keyword>
<keyword evidence="5 6" id="KW-0472">Membrane</keyword>
<dbReference type="PANTHER" id="PTHR35007">
    <property type="entry name" value="INTEGRAL MEMBRANE PROTEIN-RELATED"/>
    <property type="match status" value="1"/>
</dbReference>
<dbReference type="PANTHER" id="PTHR35007:SF2">
    <property type="entry name" value="PILUS ASSEMBLE PROTEIN"/>
    <property type="match status" value="1"/>
</dbReference>
<reference evidence="9 10" key="1">
    <citation type="submission" date="2019-03" db="EMBL/GenBank/DDBJ databases">
        <title>Genomic Encyclopedia of Type Strains, Phase IV (KMG-IV): sequencing the most valuable type-strain genomes for metagenomic binning, comparative biology and taxonomic classification.</title>
        <authorList>
            <person name="Goeker M."/>
        </authorList>
    </citation>
    <scope>NUCLEOTIDE SEQUENCE [LARGE SCALE GENOMIC DNA]</scope>
    <source>
        <strain evidence="9 10">DSM 100556</strain>
    </source>
</reference>
<evidence type="ECO:0000256" key="3">
    <source>
        <dbReference type="ARBA" id="ARBA00022692"/>
    </source>
</evidence>
<accession>A0A4R1QKT3</accession>
<dbReference type="AlphaFoldDB" id="A0A4R1QKT3"/>
<dbReference type="Pfam" id="PF20578">
    <property type="entry name" value="aBig_2"/>
    <property type="match status" value="1"/>
</dbReference>
<protein>
    <submittedName>
        <fullName evidence="9">Type II secretion system (T2SS) protein F</fullName>
    </submittedName>
</protein>
<evidence type="ECO:0000256" key="6">
    <source>
        <dbReference type="SAM" id="Phobius"/>
    </source>
</evidence>
<comment type="caution">
    <text evidence="9">The sequence shown here is derived from an EMBL/GenBank/DDBJ whole genome shotgun (WGS) entry which is preliminary data.</text>
</comment>
<keyword evidence="10" id="KW-1185">Reference proteome</keyword>
<proteinExistence type="predicted"/>
<dbReference type="OrthoDB" id="9793966at2"/>
<dbReference type="RefSeq" id="WP_051869644.1">
    <property type="nucleotide sequence ID" value="NZ_JPNB01000002.1"/>
</dbReference>
<dbReference type="InterPro" id="IPR046780">
    <property type="entry name" value="aBig_2"/>
</dbReference>
<dbReference type="STRING" id="1469948.GCA_000732725_02975"/>
<evidence type="ECO:0000313" key="9">
    <source>
        <dbReference type="EMBL" id="TCL54279.1"/>
    </source>
</evidence>
<dbReference type="GO" id="GO:0005886">
    <property type="term" value="C:plasma membrane"/>
    <property type="evidence" value="ECO:0007669"/>
    <property type="project" value="UniProtKB-SubCell"/>
</dbReference>
<evidence type="ECO:0000259" key="8">
    <source>
        <dbReference type="Pfam" id="PF20578"/>
    </source>
</evidence>
<dbReference type="Proteomes" id="UP000295718">
    <property type="component" value="Unassembled WGS sequence"/>
</dbReference>
<keyword evidence="2" id="KW-1003">Cell membrane</keyword>
<gene>
    <name evidence="9" type="ORF">EDD76_12149</name>
</gene>
<name>A0A4R1QKT3_9FIRM</name>
<feature type="transmembrane region" description="Helical" evidence="6">
    <location>
        <begin position="6"/>
        <end position="22"/>
    </location>
</feature>
<keyword evidence="3 6" id="KW-0812">Transmembrane</keyword>
<comment type="subcellular location">
    <subcellularLocation>
        <location evidence="1">Cell membrane</location>
        <topology evidence="1">Multi-pass membrane protein</topology>
    </subcellularLocation>
</comment>
<evidence type="ECO:0000256" key="4">
    <source>
        <dbReference type="ARBA" id="ARBA00022989"/>
    </source>
</evidence>
<evidence type="ECO:0000256" key="2">
    <source>
        <dbReference type="ARBA" id="ARBA00022475"/>
    </source>
</evidence>